<keyword evidence="2" id="KW-1185">Reference proteome</keyword>
<comment type="caution">
    <text evidence="1">The sequence shown here is derived from an EMBL/GenBank/DDBJ whole genome shotgun (WGS) entry which is preliminary data.</text>
</comment>
<proteinExistence type="predicted"/>
<protein>
    <submittedName>
        <fullName evidence="1">Uncharacterized protein</fullName>
    </submittedName>
</protein>
<reference evidence="1 2" key="1">
    <citation type="submission" date="2023-12" db="EMBL/GenBank/DDBJ databases">
        <title>Description of new species of Mycobacterium terrae complex isolated from sewage at the Sao Paulo Zoological Park Foundation in Brazil.</title>
        <authorList>
            <person name="Romagnoli C.L."/>
            <person name="Conceicao E.C."/>
            <person name="Machado E."/>
            <person name="Barreto L.B.P.F."/>
            <person name="Sharma A."/>
            <person name="Silva N.M."/>
            <person name="Marques L.E."/>
            <person name="Juliana M.A."/>
            <person name="Lourenco M.C.S."/>
            <person name="Digiampietri L.A."/>
            <person name="Suffys P.N."/>
            <person name="Viana-Niero C."/>
        </authorList>
    </citation>
    <scope>NUCLEOTIDE SEQUENCE [LARGE SCALE GENOMIC DNA]</scope>
    <source>
        <strain evidence="1 2">MYC017</strain>
    </source>
</reference>
<evidence type="ECO:0000313" key="2">
    <source>
        <dbReference type="Proteomes" id="UP001299283"/>
    </source>
</evidence>
<dbReference type="SUPFAM" id="SSF51905">
    <property type="entry name" value="FAD/NAD(P)-binding domain"/>
    <property type="match status" value="1"/>
</dbReference>
<name>A0ABU5YSC1_9MYCO</name>
<evidence type="ECO:0000313" key="1">
    <source>
        <dbReference type="EMBL" id="MEB3067786.1"/>
    </source>
</evidence>
<dbReference type="RefSeq" id="WP_225399352.1">
    <property type="nucleotide sequence ID" value="NZ_JAYJJQ010000001.1"/>
</dbReference>
<dbReference type="EMBL" id="JAYJJQ010000001">
    <property type="protein sequence ID" value="MEB3067786.1"/>
    <property type="molecule type" value="Genomic_DNA"/>
</dbReference>
<organism evidence="1 2">
    <name type="scientific">[Mycobacterium] vasticus</name>
    <dbReference type="NCBI Taxonomy" id="2875777"/>
    <lineage>
        <taxon>Bacteria</taxon>
        <taxon>Bacillati</taxon>
        <taxon>Actinomycetota</taxon>
        <taxon>Actinomycetes</taxon>
        <taxon>Mycobacteriales</taxon>
        <taxon>Mycobacteriaceae</taxon>
        <taxon>Mycolicibacter</taxon>
    </lineage>
</organism>
<dbReference type="InterPro" id="IPR036188">
    <property type="entry name" value="FAD/NAD-bd_sf"/>
</dbReference>
<accession>A0ABU5YSC1</accession>
<dbReference type="Proteomes" id="UP001299283">
    <property type="component" value="Unassembled WGS sequence"/>
</dbReference>
<gene>
    <name evidence="1" type="ORF">K5L39_01160</name>
</gene>
<sequence>MRSSYETVILGAGPAGTGSLVWAAQHGLLGSWLDDGVAVVERRRPGGSLGDYPLTADSMGQSFLEALDGPCCEPLLDEVRADPVTTEMERFRDRLPSLELVDRFQRRLGAALTAEFTRRPDSRLFTGTTALAIQLEPGGSIGVVVADQHGRRDTIRAGSAVLALGGRQNTEWETVELVAGVRLSQWRRKILTSHQLLSRGGVEQAERLLGDPARAPRVVIVGGAHSAFSSVWMLLERVCPSGFESAGVRVLHRSTPRVAYGSRGQAHADSYPFTESDVCQATGRVHRLGGLRGDGREVWRRMHGKPGTIADRRAVAEPLENLSVDELTRTLDMADLIVPALGYRMATLPVFDQDFSPVALAGTGPSVGPDAQLLGADGTPIPGLFGVGLGSGFVPPGAMAGEESFTGQQNSLWLYQHGLGELIYHATRERAATQRRDFAARKAAREREFHSVAASVGAAEAQNRGSDELSLM</sequence>